<protein>
    <submittedName>
        <fullName evidence="2">Uncharacterized protein</fullName>
    </submittedName>
</protein>
<dbReference type="InterPro" id="IPR036390">
    <property type="entry name" value="WH_DNA-bd_sf"/>
</dbReference>
<organism evidence="2 3">
    <name type="scientific">Natronoglycomyces albus</name>
    <dbReference type="NCBI Taxonomy" id="2811108"/>
    <lineage>
        <taxon>Bacteria</taxon>
        <taxon>Bacillati</taxon>
        <taxon>Actinomycetota</taxon>
        <taxon>Actinomycetes</taxon>
        <taxon>Glycomycetales</taxon>
        <taxon>Glycomycetaceae</taxon>
        <taxon>Natronoglycomyces</taxon>
    </lineage>
</organism>
<dbReference type="EMBL" id="CP070496">
    <property type="protein sequence ID" value="QSB04225.1"/>
    <property type="molecule type" value="Genomic_DNA"/>
</dbReference>
<dbReference type="AlphaFoldDB" id="A0A895XMI9"/>
<keyword evidence="3" id="KW-1185">Reference proteome</keyword>
<gene>
    <name evidence="2" type="ORF">JQS30_10445</name>
</gene>
<dbReference type="SUPFAM" id="SSF46785">
    <property type="entry name" value="Winged helix' DNA-binding domain"/>
    <property type="match status" value="1"/>
</dbReference>
<accession>A0A895XMI9</accession>
<sequence>MTALEYQKRCEQWGLTDPRAAVAVHGCLGGDSQLAAAVPYFPKTYSEVDDWVKSTLLDGKSPIFESLSGVVEETLGGQPSEELDRMLWLLVSGPRNLSQLAKITKLGPTGTTEAMRPFVDAGMITAVRDPLDPDTDLWRISDRRLRFYYSLLSGHVGYWKRGRMHDLLWRRLHARFNRYIVRGEAADIARQWGTSPAGAARLGIEATTAARLLVPDYEARRLRASEFSLWSGEDPARLLALGTLRWGLMMRNGQLARLRMLQHLLIQQGVPGADQATLVCIGTHFESGIANTPETEKFHRIGPDDLFAPAPLPANNPATGETPAQEVNTAAAASERS</sequence>
<feature type="compositionally biased region" description="Low complexity" evidence="1">
    <location>
        <begin position="304"/>
        <end position="318"/>
    </location>
</feature>
<evidence type="ECO:0000313" key="2">
    <source>
        <dbReference type="EMBL" id="QSB04225.1"/>
    </source>
</evidence>
<dbReference type="KEGG" id="nav:JQS30_10445"/>
<feature type="region of interest" description="Disordered" evidence="1">
    <location>
        <begin position="304"/>
        <end position="337"/>
    </location>
</feature>
<dbReference type="RefSeq" id="WP_213170225.1">
    <property type="nucleotide sequence ID" value="NZ_CP070496.1"/>
</dbReference>
<evidence type="ECO:0000256" key="1">
    <source>
        <dbReference type="SAM" id="MobiDB-lite"/>
    </source>
</evidence>
<name>A0A895XMI9_9ACTN</name>
<evidence type="ECO:0000313" key="3">
    <source>
        <dbReference type="Proteomes" id="UP000662939"/>
    </source>
</evidence>
<dbReference type="Proteomes" id="UP000662939">
    <property type="component" value="Chromosome"/>
</dbReference>
<reference evidence="2" key="1">
    <citation type="submission" date="2021-02" db="EMBL/GenBank/DDBJ databases">
        <title>Natronoglycomyces albus gen. nov., sp. nov, a haloalkaliphilic actinobacterium from a soda solonchak soil.</title>
        <authorList>
            <person name="Sorokin D.Y."/>
            <person name="Khijniak T.V."/>
            <person name="Zakharycheva A.P."/>
            <person name="Boueva O.V."/>
            <person name="Ariskina E.V."/>
            <person name="Hahnke R.L."/>
            <person name="Bunk B."/>
            <person name="Sproer C."/>
            <person name="Schumann P."/>
            <person name="Evtushenko L.I."/>
            <person name="Kublanov I.V."/>
        </authorList>
    </citation>
    <scope>NUCLEOTIDE SEQUENCE</scope>
    <source>
        <strain evidence="2">DSM 106290</strain>
    </source>
</reference>
<proteinExistence type="predicted"/>